<proteinExistence type="predicted"/>
<reference evidence="3" key="1">
    <citation type="submission" date="2022-11" db="UniProtKB">
        <authorList>
            <consortium name="WormBaseParasite"/>
        </authorList>
    </citation>
    <scope>IDENTIFICATION</scope>
</reference>
<dbReference type="AlphaFoldDB" id="A0A914PMV3"/>
<feature type="compositionally biased region" description="Low complexity" evidence="1">
    <location>
        <begin position="115"/>
        <end position="126"/>
    </location>
</feature>
<evidence type="ECO:0000313" key="3">
    <source>
        <dbReference type="WBParaSite" id="PDA_v2.g19814.t1"/>
    </source>
</evidence>
<evidence type="ECO:0000313" key="2">
    <source>
        <dbReference type="Proteomes" id="UP000887578"/>
    </source>
</evidence>
<organism evidence="2 3">
    <name type="scientific">Panagrolaimus davidi</name>
    <dbReference type="NCBI Taxonomy" id="227884"/>
    <lineage>
        <taxon>Eukaryota</taxon>
        <taxon>Metazoa</taxon>
        <taxon>Ecdysozoa</taxon>
        <taxon>Nematoda</taxon>
        <taxon>Chromadorea</taxon>
        <taxon>Rhabditida</taxon>
        <taxon>Tylenchina</taxon>
        <taxon>Panagrolaimomorpha</taxon>
        <taxon>Panagrolaimoidea</taxon>
        <taxon>Panagrolaimidae</taxon>
        <taxon>Panagrolaimus</taxon>
    </lineage>
</organism>
<feature type="compositionally biased region" description="Low complexity" evidence="1">
    <location>
        <begin position="61"/>
        <end position="75"/>
    </location>
</feature>
<feature type="compositionally biased region" description="Basic and acidic residues" evidence="1">
    <location>
        <begin position="97"/>
        <end position="106"/>
    </location>
</feature>
<dbReference type="Proteomes" id="UP000887578">
    <property type="component" value="Unplaced"/>
</dbReference>
<feature type="region of interest" description="Disordered" evidence="1">
    <location>
        <begin position="61"/>
        <end position="82"/>
    </location>
</feature>
<dbReference type="WBParaSite" id="PDA_v2.g19814.t1">
    <property type="protein sequence ID" value="PDA_v2.g19814.t1"/>
    <property type="gene ID" value="PDA_v2.g19814"/>
</dbReference>
<feature type="region of interest" description="Disordered" evidence="1">
    <location>
        <begin position="97"/>
        <end position="126"/>
    </location>
</feature>
<evidence type="ECO:0000256" key="1">
    <source>
        <dbReference type="SAM" id="MobiDB-lite"/>
    </source>
</evidence>
<name>A0A914PMV3_9BILA</name>
<protein>
    <submittedName>
        <fullName evidence="3">Uncharacterized protein</fullName>
    </submittedName>
</protein>
<keyword evidence="2" id="KW-1185">Reference proteome</keyword>
<sequence length="354" mass="40275">MNIQDFKTGSKRPPPLTKIRFVEFPDFQNPFEFPRQQKEGAGMEPEIMQFKTSQRLLNSNALNNSESNNTITISSSEEEEDADSDIEIIYIKKRSDVRNEESDGIKAESNGLLVPPSTSSVPSSSIPMASTSTNISYFPQTRPQVQQPEQQQHQYFPPHRPFHYIPIRPYPSEFNQTTFIQTNNYNSNPLNLPQPFRARWIYPSQMYGYNFIPPQSYGFVPGEYRNSSTIRYSQMPLNMQPQQQQQPPSFGIPPWHVRFLYGSSAHFTSGLPLYFPPPPVPVPPPPPLPLPIPIPLPVPPPPAQYFIQNHNNNNNFEQLIDSIANKANIEKRNEDSTPATTNANSNSEGLLIFL</sequence>
<accession>A0A914PMV3</accession>